<comment type="caution">
    <text evidence="2">The sequence shown here is derived from an EMBL/GenBank/DDBJ whole genome shotgun (WGS) entry which is preliminary data.</text>
</comment>
<gene>
    <name evidence="2" type="ORF">IF129_13510</name>
</gene>
<proteinExistence type="predicted"/>
<accession>A0A927IDD9</accession>
<dbReference type="EMBL" id="JACXYU010000005">
    <property type="protein sequence ID" value="MBD3932564.1"/>
    <property type="molecule type" value="Genomic_DNA"/>
</dbReference>
<dbReference type="RefSeq" id="WP_191209831.1">
    <property type="nucleotide sequence ID" value="NZ_BAABKL010000026.1"/>
</dbReference>
<keyword evidence="3" id="KW-1185">Reference proteome</keyword>
<sequence>MPSDRNAPPRAPFLQTPDALIDDVTLTDAAVRLLQAMVKLPPRNARNSDAVARTLRMGKDKTNAARKGLRAHGHWHARKRQNREGHIRDQRLASLTPLRTPDAVAAGWAAAEEAARLGKDTDRSRRLGVRILNAAEWYGPRAAARPHPTEPAVVEPAAGTPAARPTRRRPPAGDKTAGHQTPLPLPDGVTALTGPLARYAEQAARTLTLIGRADPRFALPTPDVAQLAHLAGQYLLRGRRSDAIRAAIVQGPPPEGVHHPAAYVRARLLRYLPPLPDVRDLAPARPAEPPPHTAPADAPPPVRPQGPAHLIRQGHGWRAALRAAAPPPG</sequence>
<name>A0A927IDD9_9ACTN</name>
<dbReference type="AlphaFoldDB" id="A0A927IDD9"/>
<evidence type="ECO:0000256" key="1">
    <source>
        <dbReference type="SAM" id="MobiDB-lite"/>
    </source>
</evidence>
<feature type="compositionally biased region" description="Pro residues" evidence="1">
    <location>
        <begin position="286"/>
        <end position="304"/>
    </location>
</feature>
<evidence type="ECO:0000313" key="3">
    <source>
        <dbReference type="Proteomes" id="UP000632289"/>
    </source>
</evidence>
<evidence type="ECO:0000313" key="2">
    <source>
        <dbReference type="EMBL" id="MBD3932564.1"/>
    </source>
</evidence>
<organism evidence="2 3">
    <name type="scientific">Streptomyces chumphonensis</name>
    <dbReference type="NCBI Taxonomy" id="1214925"/>
    <lineage>
        <taxon>Bacteria</taxon>
        <taxon>Bacillati</taxon>
        <taxon>Actinomycetota</taxon>
        <taxon>Actinomycetes</taxon>
        <taxon>Kitasatosporales</taxon>
        <taxon>Streptomycetaceae</taxon>
        <taxon>Streptomyces</taxon>
    </lineage>
</organism>
<reference evidence="2" key="1">
    <citation type="submission" date="2020-09" db="EMBL/GenBank/DDBJ databases">
        <title>Secondary metabolite and genome analysis of marine Streptomyces chumphonensis KK1-2T.</title>
        <authorList>
            <person name="Phongsopitanun W."/>
            <person name="Kanchanasin P."/>
            <person name="Pittayakhajonwut P."/>
            <person name="Suwanborirux K."/>
            <person name="Tanasupawat S."/>
        </authorList>
    </citation>
    <scope>NUCLEOTIDE SEQUENCE</scope>
    <source>
        <strain evidence="2">KK1-2</strain>
    </source>
</reference>
<feature type="region of interest" description="Disordered" evidence="1">
    <location>
        <begin position="142"/>
        <end position="186"/>
    </location>
</feature>
<feature type="region of interest" description="Disordered" evidence="1">
    <location>
        <begin position="280"/>
        <end position="329"/>
    </location>
</feature>
<feature type="region of interest" description="Disordered" evidence="1">
    <location>
        <begin position="65"/>
        <end position="84"/>
    </location>
</feature>
<dbReference type="Proteomes" id="UP000632289">
    <property type="component" value="Unassembled WGS sequence"/>
</dbReference>
<protein>
    <submittedName>
        <fullName evidence="2">Uncharacterized protein</fullName>
    </submittedName>
</protein>
<feature type="compositionally biased region" description="Basic residues" evidence="1">
    <location>
        <begin position="67"/>
        <end position="81"/>
    </location>
</feature>
<feature type="compositionally biased region" description="Low complexity" evidence="1">
    <location>
        <begin position="318"/>
        <end position="329"/>
    </location>
</feature>